<dbReference type="InterPro" id="IPR037051">
    <property type="entry name" value="4-carb_acid_sugar_kinase_N_sf"/>
</dbReference>
<evidence type="ECO:0000259" key="8">
    <source>
        <dbReference type="Pfam" id="PF17042"/>
    </source>
</evidence>
<dbReference type="GO" id="GO:0005524">
    <property type="term" value="F:ATP binding"/>
    <property type="evidence" value="ECO:0007669"/>
    <property type="project" value="UniProtKB-KW"/>
</dbReference>
<evidence type="ECO:0000256" key="6">
    <source>
        <dbReference type="ARBA" id="ARBA00023277"/>
    </source>
</evidence>
<comment type="similarity">
    <text evidence="1">Belongs to the four-carbon acid sugar kinase family.</text>
</comment>
<dbReference type="Gene3D" id="3.40.980.20">
    <property type="entry name" value="Four-carbon acid sugar kinase, nucleotide binding domain"/>
    <property type="match status" value="1"/>
</dbReference>
<keyword evidence="6" id="KW-0119">Carbohydrate metabolism</keyword>
<dbReference type="InterPro" id="IPR010737">
    <property type="entry name" value="4-carb_acid_sugar_kinase_N"/>
</dbReference>
<name>A0A7X9LDK7_STRRT</name>
<evidence type="ECO:0000256" key="4">
    <source>
        <dbReference type="ARBA" id="ARBA00022777"/>
    </source>
</evidence>
<keyword evidence="4 9" id="KW-0418">Kinase</keyword>
<dbReference type="AlphaFoldDB" id="A0A7X9LDK7"/>
<evidence type="ECO:0000313" key="10">
    <source>
        <dbReference type="Proteomes" id="UP000532121"/>
    </source>
</evidence>
<evidence type="ECO:0000313" key="9">
    <source>
        <dbReference type="EMBL" id="NMD49303.1"/>
    </source>
</evidence>
<feature type="domain" description="Four-carbon acid sugar kinase nucleotide binding" evidence="8">
    <location>
        <begin position="236"/>
        <end position="404"/>
    </location>
</feature>
<evidence type="ECO:0000256" key="2">
    <source>
        <dbReference type="ARBA" id="ARBA00022679"/>
    </source>
</evidence>
<gene>
    <name evidence="9" type="ORF">HHO37_06400</name>
</gene>
<dbReference type="Pfam" id="PF07005">
    <property type="entry name" value="SBD_N"/>
    <property type="match status" value="1"/>
</dbReference>
<keyword evidence="5" id="KW-0067">ATP-binding</keyword>
<reference evidence="9 10" key="1">
    <citation type="submission" date="2020-04" db="EMBL/GenBank/DDBJ databases">
        <title>MicrobeNet Type strains.</title>
        <authorList>
            <person name="Nicholson A.C."/>
        </authorList>
    </citation>
    <scope>NUCLEOTIDE SEQUENCE [LARGE SCALE GENOMIC DNA]</scope>
    <source>
        <strain evidence="9 10">DSM 22768</strain>
    </source>
</reference>
<keyword evidence="2" id="KW-0808">Transferase</keyword>
<evidence type="ECO:0000259" key="7">
    <source>
        <dbReference type="Pfam" id="PF07005"/>
    </source>
</evidence>
<protein>
    <submittedName>
        <fullName evidence="9">Four-carbon acid sugar kinase family protein</fullName>
    </submittedName>
</protein>
<accession>A0A7X9LDK7</accession>
<organism evidence="9 10">
    <name type="scientific">Streptococcus ratti</name>
    <dbReference type="NCBI Taxonomy" id="1341"/>
    <lineage>
        <taxon>Bacteria</taxon>
        <taxon>Bacillati</taxon>
        <taxon>Bacillota</taxon>
        <taxon>Bacilli</taxon>
        <taxon>Lactobacillales</taxon>
        <taxon>Streptococcaceae</taxon>
        <taxon>Streptococcus</taxon>
    </lineage>
</organism>
<sequence length="419" mass="47152">MIQLLVLADDFTGALDTGVQFSSQGINTLVTTNQSVNYTSLEDEVEVLVINTESRYLSFEDAYQLVSKILSDAKNYGIPYFYKKVDSALRGNISSEIKALLDQFPEKKAAMVPAYPSIKRVIRGGKLYIDEVPVSDSVFAKDPYEPVTESDIAKRLNQEAGIETSLVSSQSFLKAKQHLLLFDSETEEEVEEIAANLHQQNQLSVTIGCAGFAKYLVKQLFPKKEVLRPQLTKPLLVICGSVNPITRQQIEYAQEKHYLRISLSSQELLEENYWQSDSGQDKLGTYLENILQSELAIIETLDEKTSHDIVVYAQAQGLDRNAIRFKIGQSLGELTEQLLEKELVRTFLFTGGDTLYQSMQVLHIDQIKPLCELSAGVVLAELTWKDKVIQVITKSGGFGHRELFEDINKMVQKEENHVN</sequence>
<proteinExistence type="inferred from homology"/>
<dbReference type="RefSeq" id="WP_003087547.1">
    <property type="nucleotide sequence ID" value="NZ_CP043405.1"/>
</dbReference>
<comment type="caution">
    <text evidence="9">The sequence shown here is derived from an EMBL/GenBank/DDBJ whole genome shotgun (WGS) entry which is preliminary data.</text>
</comment>
<dbReference type="GO" id="GO:0016301">
    <property type="term" value="F:kinase activity"/>
    <property type="evidence" value="ECO:0007669"/>
    <property type="project" value="UniProtKB-KW"/>
</dbReference>
<dbReference type="InterPro" id="IPR031475">
    <property type="entry name" value="NBD_C"/>
</dbReference>
<evidence type="ECO:0000256" key="3">
    <source>
        <dbReference type="ARBA" id="ARBA00022741"/>
    </source>
</evidence>
<evidence type="ECO:0000256" key="5">
    <source>
        <dbReference type="ARBA" id="ARBA00022840"/>
    </source>
</evidence>
<feature type="domain" description="Four-carbon acid sugar kinase N-terminal" evidence="7">
    <location>
        <begin position="4"/>
        <end position="216"/>
    </location>
</feature>
<evidence type="ECO:0000256" key="1">
    <source>
        <dbReference type="ARBA" id="ARBA00005715"/>
    </source>
</evidence>
<dbReference type="EMBL" id="JABASA010000011">
    <property type="protein sequence ID" value="NMD49303.1"/>
    <property type="molecule type" value="Genomic_DNA"/>
</dbReference>
<dbReference type="InterPro" id="IPR042213">
    <property type="entry name" value="NBD_C_sf"/>
</dbReference>
<keyword evidence="3" id="KW-0547">Nucleotide-binding</keyword>
<dbReference type="Pfam" id="PF17042">
    <property type="entry name" value="NBD_C"/>
    <property type="match status" value="1"/>
</dbReference>
<dbReference type="Gene3D" id="3.40.50.10840">
    <property type="entry name" value="Putative sugar-binding, N-terminal domain"/>
    <property type="match status" value="1"/>
</dbReference>
<dbReference type="SUPFAM" id="SSF142764">
    <property type="entry name" value="YgbK-like"/>
    <property type="match status" value="1"/>
</dbReference>
<dbReference type="Proteomes" id="UP000532121">
    <property type="component" value="Unassembled WGS sequence"/>
</dbReference>